<dbReference type="PANTHER" id="PTHR37836">
    <property type="entry name" value="LMO1036 PROTEIN"/>
    <property type="match status" value="1"/>
</dbReference>
<evidence type="ECO:0000259" key="2">
    <source>
        <dbReference type="Pfam" id="PF13204"/>
    </source>
</evidence>
<dbReference type="InterPro" id="IPR013783">
    <property type="entry name" value="Ig-like_fold"/>
</dbReference>
<dbReference type="AlphaFoldDB" id="A0A517NSA4"/>
<dbReference type="Proteomes" id="UP000319817">
    <property type="component" value="Chromosome"/>
</dbReference>
<dbReference type="EMBL" id="CP036526">
    <property type="protein sequence ID" value="QDT09985.1"/>
    <property type="molecule type" value="Genomic_DNA"/>
</dbReference>
<dbReference type="Pfam" id="PF13204">
    <property type="entry name" value="Apiosidase"/>
    <property type="match status" value="1"/>
</dbReference>
<keyword evidence="1" id="KW-0732">Signal</keyword>
<accession>A0A517NSA4</accession>
<dbReference type="Pfam" id="PF16586">
    <property type="entry name" value="DUF5060"/>
    <property type="match status" value="1"/>
</dbReference>
<evidence type="ECO:0000313" key="5">
    <source>
        <dbReference type="Proteomes" id="UP000319817"/>
    </source>
</evidence>
<feature type="domain" description="Apiosidase-like catalytic" evidence="2">
    <location>
        <begin position="136"/>
        <end position="424"/>
    </location>
</feature>
<dbReference type="RefSeq" id="WP_145417535.1">
    <property type="nucleotide sequence ID" value="NZ_CP036526.1"/>
</dbReference>
<dbReference type="InterPro" id="IPR017853">
    <property type="entry name" value="GH"/>
</dbReference>
<gene>
    <name evidence="4" type="ORF">K239x_19380</name>
</gene>
<name>A0A517NSA4_9BACT</name>
<evidence type="ECO:0000256" key="1">
    <source>
        <dbReference type="SAM" id="SignalP"/>
    </source>
</evidence>
<dbReference type="Gene3D" id="2.60.40.10">
    <property type="entry name" value="Immunoglobulins"/>
    <property type="match status" value="1"/>
</dbReference>
<proteinExistence type="predicted"/>
<keyword evidence="5" id="KW-1185">Reference proteome</keyword>
<sequence length="549" mass="62856" precursor="true">MQFASIRFFAPFLFWISAATFVFAQSGVEETQPDRPTAARQWDVVDLRFQADSLTSQPVDTPFAAKFTASDGDTLQVPGFFNGAHEYVIRFTPPSAGNWRYITQSPQPSLDGLQGQLAVAKAVANRKGGITLDARNPRNFTYANGNNYFPIAFEADWIFALDAENPDDIPKTKKFVDTLADNGFNQVVLNVFAYDVKWKKDKALPAKHDYGSPSVFPFAGDNSQPDHSQLNIEYFQRLDRVVDYLDQNGIVAHLMIYVWNKQVNWPAANSAEDNRYFDYTVRRYQAYPNLIWDISKEALGYGHDDDHYISSRIDRLRKLDAYQRLVTVHDYSYCRRFSEKVDFISVQIWASELYSVMRKIFTDFKDKPILNIEHGGYEKGPYVVFTGSYTSPEVCLERAYQCVFAGTYPTHYWQGAAWNVMLPDIDAMASGDRPRLEYYRFMRKLDEQYHLANLTAGDKKSSSGFCLHNDKDLFVYYVPNENINIGVRLPQNLKGGRMTGTWFDPLKGTFADPIGQDITQWPSFDKPFDDQFAILVVKIDTDPAKNRSN</sequence>
<protein>
    <submittedName>
        <fullName evidence="4">Endoglucanase</fullName>
    </submittedName>
</protein>
<dbReference type="OrthoDB" id="127163at2"/>
<feature type="domain" description="DUF5060" evidence="3">
    <location>
        <begin position="40"/>
        <end position="105"/>
    </location>
</feature>
<evidence type="ECO:0000259" key="3">
    <source>
        <dbReference type="Pfam" id="PF16586"/>
    </source>
</evidence>
<evidence type="ECO:0000313" key="4">
    <source>
        <dbReference type="EMBL" id="QDT09985.1"/>
    </source>
</evidence>
<dbReference type="InterPro" id="IPR032260">
    <property type="entry name" value="DUF5060"/>
</dbReference>
<feature type="chain" id="PRO_5021744872" evidence="1">
    <location>
        <begin position="25"/>
        <end position="549"/>
    </location>
</feature>
<dbReference type="Gene3D" id="3.20.20.80">
    <property type="entry name" value="Glycosidases"/>
    <property type="match status" value="1"/>
</dbReference>
<organism evidence="4 5">
    <name type="scientific">Stieleria marina</name>
    <dbReference type="NCBI Taxonomy" id="1930275"/>
    <lineage>
        <taxon>Bacteria</taxon>
        <taxon>Pseudomonadati</taxon>
        <taxon>Planctomycetota</taxon>
        <taxon>Planctomycetia</taxon>
        <taxon>Pirellulales</taxon>
        <taxon>Pirellulaceae</taxon>
        <taxon>Stieleria</taxon>
    </lineage>
</organism>
<dbReference type="SUPFAM" id="SSF51445">
    <property type="entry name" value="(Trans)glycosidases"/>
    <property type="match status" value="1"/>
</dbReference>
<reference evidence="4 5" key="1">
    <citation type="submission" date="2019-02" db="EMBL/GenBank/DDBJ databases">
        <title>Deep-cultivation of Planctomycetes and their phenomic and genomic characterization uncovers novel biology.</title>
        <authorList>
            <person name="Wiegand S."/>
            <person name="Jogler M."/>
            <person name="Boedeker C."/>
            <person name="Pinto D."/>
            <person name="Vollmers J."/>
            <person name="Rivas-Marin E."/>
            <person name="Kohn T."/>
            <person name="Peeters S.H."/>
            <person name="Heuer A."/>
            <person name="Rast P."/>
            <person name="Oberbeckmann S."/>
            <person name="Bunk B."/>
            <person name="Jeske O."/>
            <person name="Meyerdierks A."/>
            <person name="Storesund J.E."/>
            <person name="Kallscheuer N."/>
            <person name="Luecker S."/>
            <person name="Lage O.M."/>
            <person name="Pohl T."/>
            <person name="Merkel B.J."/>
            <person name="Hornburger P."/>
            <person name="Mueller R.-W."/>
            <person name="Bruemmer F."/>
            <person name="Labrenz M."/>
            <person name="Spormann A.M."/>
            <person name="Op den Camp H."/>
            <person name="Overmann J."/>
            <person name="Amann R."/>
            <person name="Jetten M.S.M."/>
            <person name="Mascher T."/>
            <person name="Medema M.H."/>
            <person name="Devos D.P."/>
            <person name="Kaster A.-K."/>
            <person name="Ovreas L."/>
            <person name="Rohde M."/>
            <person name="Galperin M.Y."/>
            <person name="Jogler C."/>
        </authorList>
    </citation>
    <scope>NUCLEOTIDE SEQUENCE [LARGE SCALE GENOMIC DNA]</scope>
    <source>
        <strain evidence="4 5">K23_9</strain>
    </source>
</reference>
<dbReference type="PANTHER" id="PTHR37836:SF2">
    <property type="entry name" value="DUF4038 DOMAIN-CONTAINING PROTEIN"/>
    <property type="match status" value="1"/>
</dbReference>
<dbReference type="InterPro" id="IPR025277">
    <property type="entry name" value="Apiosidase-like_cat_dom"/>
</dbReference>
<feature type="signal peptide" evidence="1">
    <location>
        <begin position="1"/>
        <end position="24"/>
    </location>
</feature>